<name>A0A178LW03_9CHLR</name>
<dbReference type="STRING" id="1707952.A6A03_05000"/>
<evidence type="ECO:0000313" key="2">
    <source>
        <dbReference type="EMBL" id="OAN38249.1"/>
    </source>
</evidence>
<dbReference type="RefSeq" id="WP_066791227.1">
    <property type="nucleotide sequence ID" value="NZ_LWQS01000103.1"/>
</dbReference>
<evidence type="ECO:0000313" key="3">
    <source>
        <dbReference type="Proteomes" id="UP000078287"/>
    </source>
</evidence>
<protein>
    <submittedName>
        <fullName evidence="2">Cytochrome C</fullName>
    </submittedName>
</protein>
<dbReference type="Proteomes" id="UP000078287">
    <property type="component" value="Unassembled WGS sequence"/>
</dbReference>
<sequence length="220" mass="24736">MSAQIFPRNANAIFLASLFGLVMLVVGIVAAMVGFYLSPWYTDVGIAPAQPVPFSHKHHVSELKIDCRYCHATVEKAATAGFPATETCMSCHSQVWTTSPLLEVVRTSYQTGEPVVWNRIYDLPDFVYFNHSVHVAKGIGCSSCHGRIDQQQLAAKAQPLYMGWCLGCHRAPEDYIRPREEVFNMEWDVNALSLAQRQQLVIEYQIPTDGRLTNCFVCHR</sequence>
<reference evidence="2 3" key="1">
    <citation type="submission" date="2016-04" db="EMBL/GenBank/DDBJ databases">
        <title>Chloroflexus islandicus sp. nov., a thermophilic filamentous anoxygenic phototrophic bacterium from geyser Strokkur (Iceland).</title>
        <authorList>
            <person name="Gaisin V.A."/>
            <person name="Kalashnikov A.M."/>
            <person name="Sukhacheva M.V."/>
            <person name="Grouzdev D.S."/>
            <person name="Ivanov T.M."/>
            <person name="Kuznetsov B."/>
            <person name="Gorlenko V.M."/>
        </authorList>
    </citation>
    <scope>NUCLEOTIDE SEQUENCE [LARGE SCALE GENOMIC DNA]</scope>
    <source>
        <strain evidence="3">isl-2</strain>
    </source>
</reference>
<dbReference type="PANTHER" id="PTHR39425:SF1">
    <property type="entry name" value="CYTOCHROME C7-LIKE DOMAIN-CONTAINING PROTEIN"/>
    <property type="match status" value="1"/>
</dbReference>
<keyword evidence="3" id="KW-1185">Reference proteome</keyword>
<gene>
    <name evidence="2" type="ORF">A6A03_05000</name>
</gene>
<keyword evidence="1" id="KW-0812">Transmembrane</keyword>
<comment type="caution">
    <text evidence="2">The sequence shown here is derived from an EMBL/GenBank/DDBJ whole genome shotgun (WGS) entry which is preliminary data.</text>
</comment>
<evidence type="ECO:0000256" key="1">
    <source>
        <dbReference type="SAM" id="Phobius"/>
    </source>
</evidence>
<dbReference type="OrthoDB" id="9814800at2"/>
<dbReference type="EMBL" id="LWQS01000103">
    <property type="protein sequence ID" value="OAN38249.1"/>
    <property type="molecule type" value="Genomic_DNA"/>
</dbReference>
<dbReference type="CDD" id="cd08168">
    <property type="entry name" value="Cytochrom_C3"/>
    <property type="match status" value="1"/>
</dbReference>
<organism evidence="2 3">
    <name type="scientific">Chloroflexus islandicus</name>
    <dbReference type="NCBI Taxonomy" id="1707952"/>
    <lineage>
        <taxon>Bacteria</taxon>
        <taxon>Bacillati</taxon>
        <taxon>Chloroflexota</taxon>
        <taxon>Chloroflexia</taxon>
        <taxon>Chloroflexales</taxon>
        <taxon>Chloroflexineae</taxon>
        <taxon>Chloroflexaceae</taxon>
        <taxon>Chloroflexus</taxon>
    </lineage>
</organism>
<keyword evidence="1" id="KW-1133">Transmembrane helix</keyword>
<proteinExistence type="predicted"/>
<dbReference type="PANTHER" id="PTHR39425">
    <property type="entry name" value="LIPOPROTEIN CYTOCHROME C"/>
    <property type="match status" value="1"/>
</dbReference>
<dbReference type="Gene3D" id="3.90.10.10">
    <property type="entry name" value="Cytochrome C3"/>
    <property type="match status" value="2"/>
</dbReference>
<dbReference type="InterPro" id="IPR036280">
    <property type="entry name" value="Multihaem_cyt_sf"/>
</dbReference>
<feature type="transmembrane region" description="Helical" evidence="1">
    <location>
        <begin position="12"/>
        <end position="37"/>
    </location>
</feature>
<dbReference type="AlphaFoldDB" id="A0A178LW03"/>
<accession>A0A178LW03</accession>
<keyword evidence="1" id="KW-0472">Membrane</keyword>
<dbReference type="SUPFAM" id="SSF48695">
    <property type="entry name" value="Multiheme cytochromes"/>
    <property type="match status" value="1"/>
</dbReference>